<dbReference type="Gene3D" id="3.30.70.20">
    <property type="match status" value="1"/>
</dbReference>
<geneLocation type="plasmid" evidence="9 10">
    <name>pSRC1</name>
</geneLocation>
<dbReference type="OrthoDB" id="9806398at2"/>
<dbReference type="InterPro" id="IPR051684">
    <property type="entry name" value="Electron_Trans/Redox"/>
</dbReference>
<keyword evidence="3" id="KW-0479">Metal-binding</keyword>
<dbReference type="InterPro" id="IPR017896">
    <property type="entry name" value="4Fe4S_Fe-S-bd"/>
</dbReference>
<feature type="transmembrane region" description="Helical" evidence="7">
    <location>
        <begin position="67"/>
        <end position="95"/>
    </location>
</feature>
<dbReference type="HOGENOM" id="CLU_066585_0_1_9"/>
<feature type="transmembrane region" description="Helical" evidence="7">
    <location>
        <begin position="12"/>
        <end position="31"/>
    </location>
</feature>
<dbReference type="PATRIC" id="fig|927704.6.peg.2935"/>
<dbReference type="PANTHER" id="PTHR30176">
    <property type="entry name" value="FERREDOXIN-TYPE PROTEIN NAPH"/>
    <property type="match status" value="1"/>
</dbReference>
<keyword evidence="7" id="KW-1133">Transmembrane helix</keyword>
<dbReference type="GO" id="GO:0051539">
    <property type="term" value="F:4 iron, 4 sulfur cluster binding"/>
    <property type="evidence" value="ECO:0007669"/>
    <property type="project" value="UniProtKB-KW"/>
</dbReference>
<evidence type="ECO:0000256" key="1">
    <source>
        <dbReference type="ARBA" id="ARBA00022448"/>
    </source>
</evidence>
<keyword evidence="6" id="KW-0411">Iron-sulfur</keyword>
<dbReference type="RefSeq" id="WP_014431035.1">
    <property type="nucleotide sequence ID" value="NC_017078.1"/>
</dbReference>
<dbReference type="AlphaFoldDB" id="I0GVN7"/>
<dbReference type="KEGG" id="sri:SELR_pSRC100170"/>
<gene>
    <name evidence="9" type="ordered locus">SELR_pSRC100170</name>
</gene>
<keyword evidence="7" id="KW-0472">Membrane</keyword>
<sequence>MQVRIIRKIVQIFFLVLLLLPIWYTDLLWYGTYISADLMGLQLTDPLTALEITLAGKSLWLPLLLSALPLTLLAVLLGRLFCSFVCPLNFLLELIPVKRRQVLKEKSLPLAALGITLLLSLILSLPVFDTVSPVFALMRALLFGVGLELVLLLLVLAAALIWGQKIWCRTLCPLGALYGLLGAKRILKVRVEESKCTHCGKCAAVCSMGTAPGRENLADNMLCTNCGDCIDVCREKALHYSFKGKNTES</sequence>
<feature type="domain" description="4Fe-4S ferredoxin-type" evidence="8">
    <location>
        <begin position="187"/>
        <end position="216"/>
    </location>
</feature>
<keyword evidence="2" id="KW-0004">4Fe-4S</keyword>
<dbReference type="GO" id="GO:0005886">
    <property type="term" value="C:plasma membrane"/>
    <property type="evidence" value="ECO:0007669"/>
    <property type="project" value="TreeGrafter"/>
</dbReference>
<keyword evidence="5" id="KW-0408">Iron</keyword>
<evidence type="ECO:0000313" key="10">
    <source>
        <dbReference type="Proteomes" id="UP000007887"/>
    </source>
</evidence>
<feature type="transmembrane region" description="Helical" evidence="7">
    <location>
        <begin position="140"/>
        <end position="162"/>
    </location>
</feature>
<evidence type="ECO:0000256" key="2">
    <source>
        <dbReference type="ARBA" id="ARBA00022485"/>
    </source>
</evidence>
<evidence type="ECO:0000313" key="9">
    <source>
        <dbReference type="EMBL" id="BAL84824.1"/>
    </source>
</evidence>
<dbReference type="Proteomes" id="UP000007887">
    <property type="component" value="Plasmid pSRC1"/>
</dbReference>
<keyword evidence="4" id="KW-0249">Electron transport</keyword>
<protein>
    <submittedName>
        <fullName evidence="9">Putative methylamine utilization ferredoxin-type protein</fullName>
    </submittedName>
</protein>
<dbReference type="GO" id="GO:0046872">
    <property type="term" value="F:metal ion binding"/>
    <property type="evidence" value="ECO:0007669"/>
    <property type="project" value="UniProtKB-KW"/>
</dbReference>
<feature type="domain" description="4Fe-4S ferredoxin-type" evidence="8">
    <location>
        <begin position="219"/>
        <end position="243"/>
    </location>
</feature>
<accession>I0GVN7</accession>
<evidence type="ECO:0000256" key="3">
    <source>
        <dbReference type="ARBA" id="ARBA00022723"/>
    </source>
</evidence>
<evidence type="ECO:0000256" key="7">
    <source>
        <dbReference type="SAM" id="Phobius"/>
    </source>
</evidence>
<dbReference type="PROSITE" id="PS51379">
    <property type="entry name" value="4FE4S_FER_2"/>
    <property type="match status" value="2"/>
</dbReference>
<dbReference type="Pfam" id="PF12801">
    <property type="entry name" value="Fer4_5"/>
    <property type="match status" value="2"/>
</dbReference>
<dbReference type="SUPFAM" id="SSF54862">
    <property type="entry name" value="4Fe-4S ferredoxins"/>
    <property type="match status" value="1"/>
</dbReference>
<keyword evidence="9" id="KW-0614">Plasmid</keyword>
<evidence type="ECO:0000256" key="6">
    <source>
        <dbReference type="ARBA" id="ARBA00023014"/>
    </source>
</evidence>
<feature type="transmembrane region" description="Helical" evidence="7">
    <location>
        <begin position="107"/>
        <end position="128"/>
    </location>
</feature>
<organism evidence="9 10">
    <name type="scientific">Selenomonas ruminantium subsp. lactilytica (strain NBRC 103574 / TAM6421)</name>
    <dbReference type="NCBI Taxonomy" id="927704"/>
    <lineage>
        <taxon>Bacteria</taxon>
        <taxon>Bacillati</taxon>
        <taxon>Bacillota</taxon>
        <taxon>Negativicutes</taxon>
        <taxon>Selenomonadales</taxon>
        <taxon>Selenomonadaceae</taxon>
        <taxon>Selenomonas</taxon>
    </lineage>
</organism>
<name>I0GVN7_SELRL</name>
<evidence type="ECO:0000256" key="5">
    <source>
        <dbReference type="ARBA" id="ARBA00023004"/>
    </source>
</evidence>
<dbReference type="EMBL" id="AP012299">
    <property type="protein sequence ID" value="BAL84824.1"/>
    <property type="molecule type" value="Genomic_DNA"/>
</dbReference>
<keyword evidence="7" id="KW-0812">Transmembrane</keyword>
<reference evidence="9 10" key="1">
    <citation type="submission" date="2011-10" db="EMBL/GenBank/DDBJ databases">
        <title>Whole genome sequence of Selenomonas ruminantium subsp. lactilytica TAM6421.</title>
        <authorList>
            <person name="Oguchi A."/>
            <person name="Ankai A."/>
            <person name="Kaneko J."/>
            <person name="Yamada-Narita S."/>
            <person name="Fukui S."/>
            <person name="Takahashi M."/>
            <person name="Onodera T."/>
            <person name="Kojima S."/>
            <person name="Fushimi T."/>
            <person name="Abe N."/>
            <person name="Kamio Y."/>
            <person name="Yamazaki S."/>
            <person name="Fujita N."/>
        </authorList>
    </citation>
    <scope>NUCLEOTIDE SEQUENCE [LARGE SCALE GENOMIC DNA]</scope>
    <source>
        <strain evidence="10">NBRC 103574 / TAM6421</strain>
        <plasmid evidence="9 10">pSRC1</plasmid>
    </source>
</reference>
<evidence type="ECO:0000259" key="8">
    <source>
        <dbReference type="PROSITE" id="PS51379"/>
    </source>
</evidence>
<keyword evidence="1" id="KW-0813">Transport</keyword>
<evidence type="ECO:0000256" key="4">
    <source>
        <dbReference type="ARBA" id="ARBA00022982"/>
    </source>
</evidence>
<dbReference type="PANTHER" id="PTHR30176:SF3">
    <property type="entry name" value="FERREDOXIN-TYPE PROTEIN NAPH"/>
    <property type="match status" value="1"/>
</dbReference>
<proteinExistence type="predicted"/>